<evidence type="ECO:0000313" key="2">
    <source>
        <dbReference type="Proteomes" id="UP000220102"/>
    </source>
</evidence>
<evidence type="ECO:0000313" key="1">
    <source>
        <dbReference type="EMBL" id="PEN13594.1"/>
    </source>
</evidence>
<keyword evidence="2" id="KW-1185">Reference proteome</keyword>
<dbReference type="AlphaFoldDB" id="A0A2A8CYB7"/>
<accession>A0A2A8CYB7</accession>
<protein>
    <submittedName>
        <fullName evidence="1">Uncharacterized protein</fullName>
    </submittedName>
</protein>
<dbReference type="EMBL" id="PDEQ01000004">
    <property type="protein sequence ID" value="PEN13594.1"/>
    <property type="molecule type" value="Genomic_DNA"/>
</dbReference>
<dbReference type="Proteomes" id="UP000220102">
    <property type="component" value="Unassembled WGS sequence"/>
</dbReference>
<name>A0A2A8CYB7_9BACT</name>
<organism evidence="1 2">
    <name type="scientific">Longibacter salinarum</name>
    <dbReference type="NCBI Taxonomy" id="1850348"/>
    <lineage>
        <taxon>Bacteria</taxon>
        <taxon>Pseudomonadati</taxon>
        <taxon>Rhodothermota</taxon>
        <taxon>Rhodothermia</taxon>
        <taxon>Rhodothermales</taxon>
        <taxon>Salisaetaceae</taxon>
        <taxon>Longibacter</taxon>
    </lineage>
</organism>
<proteinExistence type="predicted"/>
<dbReference type="RefSeq" id="WP_098075517.1">
    <property type="nucleotide sequence ID" value="NZ_PDEQ01000004.1"/>
</dbReference>
<reference evidence="1 2" key="1">
    <citation type="submission" date="2017-10" db="EMBL/GenBank/DDBJ databases">
        <title>Draft genome of Longibacter Salinarum.</title>
        <authorList>
            <person name="Goh K.M."/>
            <person name="Shamsir M.S."/>
            <person name="Lim S.W."/>
        </authorList>
    </citation>
    <scope>NUCLEOTIDE SEQUENCE [LARGE SCALE GENOMIC DNA]</scope>
    <source>
        <strain evidence="1 2">KCTC 52045</strain>
    </source>
</reference>
<gene>
    <name evidence="1" type="ORF">CRI94_09815</name>
</gene>
<sequence length="200" mass="22626">MSLNTSVQTETIDNLKQRRNQILAFIDEHFGTQRAFCEATGLKPARVSKALQNRYLTNRRILPIEHAIEQWKDEKGLGASTEGIRMSVYRLQSRRLRPTGLQETVTPRLLTEECDNDKLAYILVTPYHHAVIELVDAQGILPQELDMPSSGSTARYAALVDGQWDYVTVIWDMSGTPTLAERTDAEVKLFGRPISTIKLL</sequence>
<comment type="caution">
    <text evidence="1">The sequence shown here is derived from an EMBL/GenBank/DDBJ whole genome shotgun (WGS) entry which is preliminary data.</text>
</comment>